<feature type="transmembrane region" description="Helical" evidence="7">
    <location>
        <begin position="395"/>
        <end position="421"/>
    </location>
</feature>
<dbReference type="OrthoDB" id="92719at2"/>
<dbReference type="InterPro" id="IPR050367">
    <property type="entry name" value="APC_superfamily"/>
</dbReference>
<dbReference type="AlphaFoldDB" id="A0A1V4SXN9"/>
<protein>
    <submittedName>
        <fullName evidence="8">Inner membrane transporter YjeM</fullName>
    </submittedName>
</protein>
<gene>
    <name evidence="8" type="primary">yjeM_1</name>
    <name evidence="8" type="ORF">CLTHE_10460</name>
</gene>
<evidence type="ECO:0000256" key="3">
    <source>
        <dbReference type="ARBA" id="ARBA00022475"/>
    </source>
</evidence>
<dbReference type="PIRSF" id="PIRSF006060">
    <property type="entry name" value="AA_transporter"/>
    <property type="match status" value="1"/>
</dbReference>
<reference evidence="8 9" key="1">
    <citation type="submission" date="2016-02" db="EMBL/GenBank/DDBJ databases">
        <title>Genome sequence of Clostridium thermobutyricum DSM 4928.</title>
        <authorList>
            <person name="Poehlein A."/>
            <person name="Daniel R."/>
        </authorList>
    </citation>
    <scope>NUCLEOTIDE SEQUENCE [LARGE SCALE GENOMIC DNA]</scope>
    <source>
        <strain evidence="8 9">DSM 4928</strain>
    </source>
</reference>
<comment type="caution">
    <text evidence="8">The sequence shown here is derived from an EMBL/GenBank/DDBJ whole genome shotgun (WGS) entry which is preliminary data.</text>
</comment>
<dbReference type="PANTHER" id="PTHR42770">
    <property type="entry name" value="AMINO ACID TRANSPORTER-RELATED"/>
    <property type="match status" value="1"/>
</dbReference>
<keyword evidence="5 7" id="KW-1133">Transmembrane helix</keyword>
<keyword evidence="6 7" id="KW-0472">Membrane</keyword>
<dbReference type="GO" id="GO:0005886">
    <property type="term" value="C:plasma membrane"/>
    <property type="evidence" value="ECO:0007669"/>
    <property type="project" value="UniProtKB-SubCell"/>
</dbReference>
<feature type="transmembrane region" description="Helical" evidence="7">
    <location>
        <begin position="130"/>
        <end position="152"/>
    </location>
</feature>
<dbReference type="Pfam" id="PF13520">
    <property type="entry name" value="AA_permease_2"/>
    <property type="match status" value="1"/>
</dbReference>
<evidence type="ECO:0000256" key="5">
    <source>
        <dbReference type="ARBA" id="ARBA00022989"/>
    </source>
</evidence>
<comment type="subcellular location">
    <subcellularLocation>
        <location evidence="1">Cell membrane</location>
        <topology evidence="1">Multi-pass membrane protein</topology>
    </subcellularLocation>
</comment>
<dbReference type="InterPro" id="IPR002293">
    <property type="entry name" value="AA/rel_permease1"/>
</dbReference>
<keyword evidence="2" id="KW-0813">Transport</keyword>
<dbReference type="EMBL" id="LTAY01000028">
    <property type="protein sequence ID" value="OPX48757.1"/>
    <property type="molecule type" value="Genomic_DNA"/>
</dbReference>
<feature type="transmembrane region" description="Helical" evidence="7">
    <location>
        <begin position="208"/>
        <end position="228"/>
    </location>
</feature>
<feature type="transmembrane region" description="Helical" evidence="7">
    <location>
        <begin position="369"/>
        <end position="389"/>
    </location>
</feature>
<evidence type="ECO:0000256" key="6">
    <source>
        <dbReference type="ARBA" id="ARBA00023136"/>
    </source>
</evidence>
<keyword evidence="4 7" id="KW-0812">Transmembrane</keyword>
<keyword evidence="3" id="KW-1003">Cell membrane</keyword>
<dbReference type="Proteomes" id="UP000191448">
    <property type="component" value="Unassembled WGS sequence"/>
</dbReference>
<organism evidence="8 9">
    <name type="scientific">Clostridium thermobutyricum DSM 4928</name>
    <dbReference type="NCBI Taxonomy" id="1121339"/>
    <lineage>
        <taxon>Bacteria</taxon>
        <taxon>Bacillati</taxon>
        <taxon>Bacillota</taxon>
        <taxon>Clostridia</taxon>
        <taxon>Eubacteriales</taxon>
        <taxon>Clostridiaceae</taxon>
        <taxon>Clostridium</taxon>
    </lineage>
</organism>
<feature type="transmembrane region" description="Helical" evidence="7">
    <location>
        <begin position="164"/>
        <end position="188"/>
    </location>
</feature>
<sequence length="500" mass="55070">MSHSNHKNKLTLLSLILMIFTSVFGFTNIARAFLLMGYSAIPFYIISALTFFIPYSFMLSEYGAAFRKERGGIYSWMDKSVGPKYAFIVTFMWYTSYLIWMVSTSSSIWVPLSNVFFGQDTTSRWSLFGLSSSQTLACLGIILMLIITFAASKGLDSIKKITSIGGTFVALANIILLVGAFIVLVANGFKVAEPITASSFFSSPNPSYQSPIGLLGFMVFAVFAYGGLESIGGLVDQTENPEKTFPRGIKIGAIIIAVGYSLGILCVGFFTNWAGTLSKSTVNMANAGYIVMGNLGYTIGEALHLSPDVSVNIGLWFSRFIGLSMFLALIGAFFTLTYSPIKQLIEGTPKELWPKKLIKLDDKNGMPKNAMWIQCIIVIIVIILTSLGGKSATTFLNYLILMSNVAMTIPYAFIALAFIWFKKNDSIEKPFVIYKSKKGATIAVVIVMITVTFANVFTIIKPILESRDYTSTIFQIAGPIVFMIIALLIYHRYEKITGKK</sequence>
<feature type="transmembrane region" description="Helical" evidence="7">
    <location>
        <begin position="85"/>
        <end position="110"/>
    </location>
</feature>
<feature type="transmembrane region" description="Helical" evidence="7">
    <location>
        <begin position="472"/>
        <end position="490"/>
    </location>
</feature>
<evidence type="ECO:0000256" key="7">
    <source>
        <dbReference type="SAM" id="Phobius"/>
    </source>
</evidence>
<feature type="transmembrane region" description="Helical" evidence="7">
    <location>
        <begin position="313"/>
        <end position="336"/>
    </location>
</feature>
<evidence type="ECO:0000313" key="8">
    <source>
        <dbReference type="EMBL" id="OPX48757.1"/>
    </source>
</evidence>
<feature type="transmembrane region" description="Helical" evidence="7">
    <location>
        <begin position="249"/>
        <end position="270"/>
    </location>
</feature>
<evidence type="ECO:0000256" key="4">
    <source>
        <dbReference type="ARBA" id="ARBA00022692"/>
    </source>
</evidence>
<accession>A0A1V4SXN9</accession>
<dbReference type="Gene3D" id="1.20.1740.10">
    <property type="entry name" value="Amino acid/polyamine transporter I"/>
    <property type="match status" value="1"/>
</dbReference>
<name>A0A1V4SXN9_9CLOT</name>
<dbReference type="PANTHER" id="PTHR42770:SF15">
    <property type="entry name" value="GLUTAMATE_GAMMA-AMINOBUTYRATE ANTIPORTER-RELATED"/>
    <property type="match status" value="1"/>
</dbReference>
<proteinExistence type="predicted"/>
<evidence type="ECO:0000256" key="2">
    <source>
        <dbReference type="ARBA" id="ARBA00022448"/>
    </source>
</evidence>
<dbReference type="RefSeq" id="WP_080022322.1">
    <property type="nucleotide sequence ID" value="NZ_LTAY01000028.1"/>
</dbReference>
<dbReference type="NCBIfam" id="NF011775">
    <property type="entry name" value="PRK15238.1"/>
    <property type="match status" value="1"/>
</dbReference>
<evidence type="ECO:0000256" key="1">
    <source>
        <dbReference type="ARBA" id="ARBA00004651"/>
    </source>
</evidence>
<evidence type="ECO:0000313" key="9">
    <source>
        <dbReference type="Proteomes" id="UP000191448"/>
    </source>
</evidence>
<feature type="transmembrane region" description="Helical" evidence="7">
    <location>
        <begin position="442"/>
        <end position="460"/>
    </location>
</feature>
<feature type="transmembrane region" description="Helical" evidence="7">
    <location>
        <begin position="41"/>
        <end position="64"/>
    </location>
</feature>
<dbReference type="GO" id="GO:0022857">
    <property type="term" value="F:transmembrane transporter activity"/>
    <property type="evidence" value="ECO:0007669"/>
    <property type="project" value="InterPro"/>
</dbReference>